<reference evidence="11" key="1">
    <citation type="journal article" date="2016" name="Nat. Genet.">
        <title>A high-quality carrot genome assembly provides new insights into carotenoid accumulation and asterid genome evolution.</title>
        <authorList>
            <person name="Iorizzo M."/>
            <person name="Ellison S."/>
            <person name="Senalik D."/>
            <person name="Zeng P."/>
            <person name="Satapoomin P."/>
            <person name="Huang J."/>
            <person name="Bowman M."/>
            <person name="Iovene M."/>
            <person name="Sanseverino W."/>
            <person name="Cavagnaro P."/>
            <person name="Yildiz M."/>
            <person name="Macko-Podgorni A."/>
            <person name="Moranska E."/>
            <person name="Grzebelus E."/>
            <person name="Grzebelus D."/>
            <person name="Ashrafi H."/>
            <person name="Zheng Z."/>
            <person name="Cheng S."/>
            <person name="Spooner D."/>
            <person name="Van Deynze A."/>
            <person name="Simon P."/>
        </authorList>
    </citation>
    <scope>NUCLEOTIDE SEQUENCE [LARGE SCALE GENOMIC DNA]</scope>
    <source>
        <tissue evidence="11">Leaf</tissue>
    </source>
</reference>
<dbReference type="Pfam" id="PF23270">
    <property type="entry name" value="HAD_RAM2_N"/>
    <property type="match status" value="2"/>
</dbReference>
<feature type="chain" id="PRO_5007830689" description="Phospholipid/glycerol acyltransferase domain-containing protein" evidence="9">
    <location>
        <begin position="21"/>
        <end position="757"/>
    </location>
</feature>
<evidence type="ECO:0000256" key="7">
    <source>
        <dbReference type="ARBA" id="ARBA00023315"/>
    </source>
</evidence>
<comment type="similarity">
    <text evidence="2">Belongs to the GPAT/DAPAT family.</text>
</comment>
<dbReference type="GO" id="GO:0016020">
    <property type="term" value="C:membrane"/>
    <property type="evidence" value="ECO:0007669"/>
    <property type="project" value="UniProtKB-SubCell"/>
</dbReference>
<feature type="transmembrane region" description="Helical" evidence="8">
    <location>
        <begin position="501"/>
        <end position="526"/>
    </location>
</feature>
<keyword evidence="4 8" id="KW-0812">Transmembrane</keyword>
<feature type="transmembrane region" description="Helical" evidence="8">
    <location>
        <begin position="320"/>
        <end position="338"/>
    </location>
</feature>
<evidence type="ECO:0000256" key="4">
    <source>
        <dbReference type="ARBA" id="ARBA00022692"/>
    </source>
</evidence>
<dbReference type="Gramene" id="KZM91320">
    <property type="protein sequence ID" value="KZM91320"/>
    <property type="gene ID" value="DCAR_021315"/>
</dbReference>
<evidence type="ECO:0000256" key="1">
    <source>
        <dbReference type="ARBA" id="ARBA00004141"/>
    </source>
</evidence>
<dbReference type="SUPFAM" id="SSF69593">
    <property type="entry name" value="Glycerol-3-phosphate (1)-acyltransferase"/>
    <property type="match status" value="1"/>
</dbReference>
<feature type="domain" description="Phospholipid/glycerol acyltransferase" evidence="10">
    <location>
        <begin position="565"/>
        <end position="666"/>
    </location>
</feature>
<dbReference type="AlphaFoldDB" id="A0A161ZWD2"/>
<dbReference type="GO" id="GO:0090447">
    <property type="term" value="F:glycerol-3-phosphate 2-O-acyltransferase activity"/>
    <property type="evidence" value="ECO:0007669"/>
    <property type="project" value="TreeGrafter"/>
</dbReference>
<evidence type="ECO:0000256" key="5">
    <source>
        <dbReference type="ARBA" id="ARBA00022989"/>
    </source>
</evidence>
<feature type="transmembrane region" description="Helical" evidence="8">
    <location>
        <begin position="532"/>
        <end position="550"/>
    </location>
</feature>
<feature type="transmembrane region" description="Helical" evidence="8">
    <location>
        <begin position="98"/>
        <end position="116"/>
    </location>
</feature>
<dbReference type="InterPro" id="IPR002123">
    <property type="entry name" value="Plipid/glycerol_acylTrfase"/>
</dbReference>
<evidence type="ECO:0000256" key="9">
    <source>
        <dbReference type="SAM" id="SignalP"/>
    </source>
</evidence>
<dbReference type="EMBL" id="LNRQ01000006">
    <property type="protein sequence ID" value="KZM91320.1"/>
    <property type="molecule type" value="Genomic_DNA"/>
</dbReference>
<dbReference type="PANTHER" id="PTHR15486">
    <property type="entry name" value="ANCIENT UBIQUITOUS PROTEIN"/>
    <property type="match status" value="1"/>
</dbReference>
<dbReference type="STRING" id="79200.A0A161ZWD2"/>
<evidence type="ECO:0000256" key="3">
    <source>
        <dbReference type="ARBA" id="ARBA00022679"/>
    </source>
</evidence>
<comment type="caution">
    <text evidence="11">The sequence shown here is derived from an EMBL/GenBank/DDBJ whole genome shotgun (WGS) entry which is preliminary data.</text>
</comment>
<dbReference type="SMART" id="SM00563">
    <property type="entry name" value="PlsC"/>
    <property type="match status" value="1"/>
</dbReference>
<keyword evidence="6 8" id="KW-0472">Membrane</keyword>
<organism evidence="11">
    <name type="scientific">Daucus carota subsp. sativus</name>
    <name type="common">Carrot</name>
    <dbReference type="NCBI Taxonomy" id="79200"/>
    <lineage>
        <taxon>Eukaryota</taxon>
        <taxon>Viridiplantae</taxon>
        <taxon>Streptophyta</taxon>
        <taxon>Embryophyta</taxon>
        <taxon>Tracheophyta</taxon>
        <taxon>Spermatophyta</taxon>
        <taxon>Magnoliopsida</taxon>
        <taxon>eudicotyledons</taxon>
        <taxon>Gunneridae</taxon>
        <taxon>Pentapetalae</taxon>
        <taxon>asterids</taxon>
        <taxon>campanulids</taxon>
        <taxon>Apiales</taxon>
        <taxon>Apiaceae</taxon>
        <taxon>Apioideae</taxon>
        <taxon>Scandiceae</taxon>
        <taxon>Daucinae</taxon>
        <taxon>Daucus</taxon>
        <taxon>Daucus sect. Daucus</taxon>
    </lineage>
</organism>
<feature type="transmembrane region" description="Helical" evidence="8">
    <location>
        <begin position="210"/>
        <end position="230"/>
    </location>
</feature>
<dbReference type="OMA" id="MNTHVSM"/>
<keyword evidence="3" id="KW-0808">Transferase</keyword>
<keyword evidence="5 8" id="KW-1133">Transmembrane helix</keyword>
<protein>
    <recommendedName>
        <fullName evidence="10">Phospholipid/glycerol acyltransferase domain-containing protein</fullName>
    </recommendedName>
</protein>
<dbReference type="PANTHER" id="PTHR15486:SF0">
    <property type="entry name" value="GLYCEROL-3-PHOSPHATE ACYLTRANSFERASE 1"/>
    <property type="match status" value="1"/>
</dbReference>
<dbReference type="CDD" id="cd06551">
    <property type="entry name" value="LPLAT"/>
    <property type="match status" value="1"/>
</dbReference>
<dbReference type="Pfam" id="PF01553">
    <property type="entry name" value="Acyltransferase"/>
    <property type="match status" value="1"/>
</dbReference>
<evidence type="ECO:0000256" key="2">
    <source>
        <dbReference type="ARBA" id="ARBA00007937"/>
    </source>
</evidence>
<proteinExistence type="inferred from homology"/>
<keyword evidence="9" id="KW-0732">Signal</keyword>
<dbReference type="InterPro" id="IPR056462">
    <property type="entry name" value="HAD_RAM2/GPAT1-8"/>
</dbReference>
<accession>A0A161ZWD2</accession>
<dbReference type="GO" id="GO:0010143">
    <property type="term" value="P:cutin biosynthetic process"/>
    <property type="evidence" value="ECO:0007669"/>
    <property type="project" value="TreeGrafter"/>
</dbReference>
<sequence>MVFTMVFLKLVEWLIYQLLANSCYRAAMKVKNYGFFSRNPPLRSQQHQASPSIYPGVTKCRVQNRGSETLVCDIDSTLLRSHSIFPYFMLVAFEGGNLLRAFLLLLSYPFLCFLNYELKLRVMIFITFCGLRLKDMDSVGRAVLPKFFLENLNLQVYEVWAAAGCRVVCTSVPRVMVEGFLKEYLSADNVVGTELHTSGKRFTGLLTSSGLLVIHIIFPLQSMVFTMVFLKLVEWLIYQLLANSCYRAAMKVKNYGFFSRNPPLRSQQHQASPSIYPGVTKCRVQNRGSETLVCDIDSTLLRSHSIFPYFMLVAFEGGNLLRAFLLLLSYPFLCFLNYELKLRVMIFITFCGLRLKDMDSVGRAVLPKFFLENLNLQVYEVWAAAGCRVVCTSVPRVMVEGFLKEYLSADNVVGTELHTSGKRFTGLLTSSGLLVKHKAVKELFAETRPDVGIGGPNSRDQHFMSLCKEAYVVSKEDLKNRATIMPKNKYPKPLIFHDGRLAFLPTPLATLAMFMWLPPGIILAIFRLLVGIYLPYKLAILFGCVSGVTIQAKGCDPGQKPGKGVLYVCTHRTLLDPVFLSTSLGKSLTAVTYSLSKVSEIIAPIKTVRLTRDRKIDGETMERLLSEGDLVVCPEGTTCREPYLLRFSSLFAELTEEIVPVAIDTKVGMFYGTTASGLKCLDPIFFLMNPRPAYYIHVLGKVPREMTCAGGKTSHEVANNIQRQLADALGFECTTLTRRDKYLMLAGNEGVVKDNKR</sequence>
<evidence type="ECO:0000259" key="10">
    <source>
        <dbReference type="SMART" id="SM00563"/>
    </source>
</evidence>
<keyword evidence="7" id="KW-0012">Acyltransferase</keyword>
<evidence type="ECO:0000256" key="8">
    <source>
        <dbReference type="SAM" id="Phobius"/>
    </source>
</evidence>
<dbReference type="GO" id="GO:0016791">
    <property type="term" value="F:phosphatase activity"/>
    <property type="evidence" value="ECO:0007669"/>
    <property type="project" value="TreeGrafter"/>
</dbReference>
<evidence type="ECO:0000256" key="6">
    <source>
        <dbReference type="ARBA" id="ARBA00023136"/>
    </source>
</evidence>
<gene>
    <name evidence="11" type="ORF">DCAR_021315</name>
</gene>
<feature type="signal peptide" evidence="9">
    <location>
        <begin position="1"/>
        <end position="20"/>
    </location>
</feature>
<evidence type="ECO:0000313" key="11">
    <source>
        <dbReference type="EMBL" id="KZM91320.1"/>
    </source>
</evidence>
<comment type="subcellular location">
    <subcellularLocation>
        <location evidence="1">Membrane</location>
        <topology evidence="1">Multi-pass membrane protein</topology>
    </subcellularLocation>
</comment>
<name>A0A161ZWD2_DAUCS</name>